<dbReference type="InterPro" id="IPR015797">
    <property type="entry name" value="NUDIX_hydrolase-like_dom_sf"/>
</dbReference>
<proteinExistence type="predicted"/>
<gene>
    <name evidence="3" type="ORF">QR674_04650</name>
</gene>
<dbReference type="InterPro" id="IPR020476">
    <property type="entry name" value="Nudix_hydrolase"/>
</dbReference>
<reference evidence="3 4" key="1">
    <citation type="submission" date="2023-06" db="EMBL/GenBank/DDBJ databases">
        <title>Genomic Analysis of Acinetobacter Strains Recovered from South Australian Aquatic Samples provides Insights into the Circulation of Antibiotic Resistance determinants in the Environment.</title>
        <authorList>
            <person name="Tobin L."/>
            <person name="Jarocki V.M."/>
            <person name="Kenyon J."/>
            <person name="Drigo B."/>
            <person name="Donner E."/>
            <person name="Djordjevic S.P."/>
            <person name="Hamidian M."/>
        </authorList>
    </citation>
    <scope>NUCLEOTIDE SEQUENCE [LARGE SCALE GENOMIC DNA]</scope>
    <source>
        <strain evidence="3 4">SAAc652</strain>
    </source>
</reference>
<organism evidence="3 4">
    <name type="scientific">Acinetobacter chinensis</name>
    <dbReference type="NCBI Taxonomy" id="2004650"/>
    <lineage>
        <taxon>Bacteria</taxon>
        <taxon>Pseudomonadati</taxon>
        <taxon>Pseudomonadota</taxon>
        <taxon>Gammaproteobacteria</taxon>
        <taxon>Moraxellales</taxon>
        <taxon>Moraxellaceae</taxon>
        <taxon>Acinetobacter</taxon>
    </lineage>
</organism>
<evidence type="ECO:0000313" key="3">
    <source>
        <dbReference type="EMBL" id="MDV2468266.1"/>
    </source>
</evidence>
<dbReference type="InterPro" id="IPR000086">
    <property type="entry name" value="NUDIX_hydrolase_dom"/>
</dbReference>
<protein>
    <submittedName>
        <fullName evidence="3">NUDIX domain-containing protein</fullName>
    </submittedName>
</protein>
<dbReference type="Pfam" id="PF00293">
    <property type="entry name" value="NUDIX"/>
    <property type="match status" value="1"/>
</dbReference>
<dbReference type="CDD" id="cd04678">
    <property type="entry name" value="NUDIX_MTH2_Nudt15"/>
    <property type="match status" value="1"/>
</dbReference>
<dbReference type="Proteomes" id="UP001278188">
    <property type="component" value="Unassembled WGS sequence"/>
</dbReference>
<keyword evidence="4" id="KW-1185">Reference proteome</keyword>
<comment type="caution">
    <text evidence="3">The sequence shown here is derived from an EMBL/GenBank/DDBJ whole genome shotgun (WGS) entry which is preliminary data.</text>
</comment>
<dbReference type="RefSeq" id="WP_317082212.1">
    <property type="nucleotide sequence ID" value="NZ_JASVDY010000001.1"/>
</dbReference>
<evidence type="ECO:0000259" key="2">
    <source>
        <dbReference type="PROSITE" id="PS51462"/>
    </source>
</evidence>
<dbReference type="PANTHER" id="PTHR16099">
    <property type="entry name" value="8-OXO-DGTP DIPHOSPHATES NUDT15"/>
    <property type="match status" value="1"/>
</dbReference>
<dbReference type="PROSITE" id="PS51462">
    <property type="entry name" value="NUDIX"/>
    <property type="match status" value="1"/>
</dbReference>
<dbReference type="PANTHER" id="PTHR16099:SF5">
    <property type="entry name" value="NUCLEOTIDE TRIPHOSPHATE DIPHOSPHATASE NUDT15"/>
    <property type="match status" value="1"/>
</dbReference>
<evidence type="ECO:0000313" key="4">
    <source>
        <dbReference type="Proteomes" id="UP001278188"/>
    </source>
</evidence>
<feature type="domain" description="Nudix hydrolase" evidence="2">
    <location>
        <begin position="8"/>
        <end position="142"/>
    </location>
</feature>
<dbReference type="Gene3D" id="3.90.79.10">
    <property type="entry name" value="Nucleoside Triphosphate Pyrophosphohydrolase"/>
    <property type="match status" value="1"/>
</dbReference>
<keyword evidence="1" id="KW-0378">Hydrolase</keyword>
<name>A0ABU3WDI5_9GAMM</name>
<dbReference type="SUPFAM" id="SSF55811">
    <property type="entry name" value="Nudix"/>
    <property type="match status" value="1"/>
</dbReference>
<dbReference type="PRINTS" id="PR00502">
    <property type="entry name" value="NUDIXFAMILY"/>
</dbReference>
<evidence type="ECO:0000256" key="1">
    <source>
        <dbReference type="ARBA" id="ARBA00022801"/>
    </source>
</evidence>
<dbReference type="EMBL" id="JASVDY010000001">
    <property type="protein sequence ID" value="MDV2468266.1"/>
    <property type="molecule type" value="Genomic_DNA"/>
</dbReference>
<sequence>MNESGVLFPIVGVGIMILDCENRVLLGHRIKSAETPSWCFPGGKIDAQESLEQSAAREIFEETHLSLSSDLLKPFIVLLNRENPRVNMTTGLYIQLQSDEIKADLKVTEPHIFESWQWFDLNELPCPLFPETEAMLQYWMQQTVNKRFAVYPLK</sequence>
<accession>A0ABU3WDI5</accession>